<dbReference type="GO" id="GO:0016020">
    <property type="term" value="C:membrane"/>
    <property type="evidence" value="ECO:0007669"/>
    <property type="project" value="TreeGrafter"/>
</dbReference>
<dbReference type="Pfam" id="PF23562">
    <property type="entry name" value="AMP-binding_C_3"/>
    <property type="match status" value="1"/>
</dbReference>
<dbReference type="GO" id="GO:0005524">
    <property type="term" value="F:ATP binding"/>
    <property type="evidence" value="ECO:0007669"/>
    <property type="project" value="UniProtKB-KW"/>
</dbReference>
<dbReference type="PROSITE" id="PS00455">
    <property type="entry name" value="AMP_BINDING"/>
    <property type="match status" value="1"/>
</dbReference>
<dbReference type="EMBL" id="BQKA01000023">
    <property type="protein sequence ID" value="GJM50227.1"/>
    <property type="molecule type" value="Genomic_DNA"/>
</dbReference>
<evidence type="ECO:0000256" key="2">
    <source>
        <dbReference type="ARBA" id="ARBA00022840"/>
    </source>
</evidence>
<dbReference type="Pfam" id="PF00501">
    <property type="entry name" value="AMP-binding"/>
    <property type="match status" value="1"/>
</dbReference>
<dbReference type="Gene3D" id="3.40.50.12780">
    <property type="entry name" value="N-terminal domain of ligase-like"/>
    <property type="match status" value="2"/>
</dbReference>
<organism evidence="4 6">
    <name type="scientific">Capnocytophaga catalasegens</name>
    <dbReference type="NCBI Taxonomy" id="1004260"/>
    <lineage>
        <taxon>Bacteria</taxon>
        <taxon>Pseudomonadati</taxon>
        <taxon>Bacteroidota</taxon>
        <taxon>Flavobacteriia</taxon>
        <taxon>Flavobacteriales</taxon>
        <taxon>Flavobacteriaceae</taxon>
        <taxon>Capnocytophaga</taxon>
    </lineage>
</organism>
<dbReference type="InterPro" id="IPR020845">
    <property type="entry name" value="AMP-binding_CS"/>
</dbReference>
<feature type="domain" description="AMP-dependent synthetase/ligase" evidence="3">
    <location>
        <begin position="13"/>
        <end position="416"/>
    </location>
</feature>
<dbReference type="EMBL" id="BQKB01000041">
    <property type="protein sequence ID" value="GJM53458.1"/>
    <property type="molecule type" value="Genomic_DNA"/>
</dbReference>
<evidence type="ECO:0000313" key="5">
    <source>
        <dbReference type="EMBL" id="GJM53458.1"/>
    </source>
</evidence>
<dbReference type="InterPro" id="IPR000873">
    <property type="entry name" value="AMP-dep_synth/lig_dom"/>
</dbReference>
<dbReference type="Proteomes" id="UP001208692">
    <property type="component" value="Unassembled WGS sequence"/>
</dbReference>
<dbReference type="PANTHER" id="PTHR43272">
    <property type="entry name" value="LONG-CHAIN-FATTY-ACID--COA LIGASE"/>
    <property type="match status" value="1"/>
</dbReference>
<protein>
    <submittedName>
        <fullName evidence="4">AMP-dependent synthetase</fullName>
    </submittedName>
</protein>
<evidence type="ECO:0000259" key="3">
    <source>
        <dbReference type="Pfam" id="PF00501"/>
    </source>
</evidence>
<dbReference type="PRINTS" id="PR00154">
    <property type="entry name" value="AMPBINDING"/>
</dbReference>
<gene>
    <name evidence="4" type="primary">fadD</name>
    <name evidence="4" type="ORF">RCZ15_12000</name>
    <name evidence="5" type="ORF">RCZ16_17740</name>
</gene>
<evidence type="ECO:0000256" key="1">
    <source>
        <dbReference type="ARBA" id="ARBA00022741"/>
    </source>
</evidence>
<comment type="caution">
    <text evidence="4">The sequence shown here is derived from an EMBL/GenBank/DDBJ whole genome shotgun (WGS) entry which is preliminary data.</text>
</comment>
<sequence>MTRVTRLFDIPYHQLEKYPIEDALVTKYNGQWSAISSAEYVDKINCVSRALLRLGVQKNDKIAMVSSNNRTEWHILDMAITQIGAQNIPIYPTISKEDYAYILNHAECKFCFASDAFLYEKVTSIKNEIPSLQEIFSFDKVKDAKDWQYILSLGQDQSNQSEVEVRKKNIQSHDLATIIYTSGTTGKPKGVMLSHNNIISNIIDCQNRVPVNTGDKCLSFLPVCHIFERMLTTLYQYCGIRLYFAESMEKIAENIREIQPKLMTVVPRLVEKVYDSIYSKGTELSGIKKVLFFWAIKLGEQYEPYQANGWWYEFKLKIARKLIFSKWQQALGGNLRMISGSAALQSRLVRIFSAAGIPIWEGYGLTETSPVVSVNCERNNEWKIGTIGKPIANLQVKIAEDGEILCKGENIMLGYYKDDEKTKEVIDSDGFFHTGDIGILDIDGFLTITDRKKEMFKTSGGKYIAPQNIENMFKQSRFFEQAMVVGDGEKMPGAIIQPNFAFVRAWAKRHDVSASDDNKELIANEKIRARLSKEIEYINQKLGKWEQIKVFDFTPDEWSIDSGHLTPTLKLKRRVIIEKYKDLYNNFYGHA</sequence>
<keyword evidence="7" id="KW-1185">Reference proteome</keyword>
<dbReference type="InterPro" id="IPR020459">
    <property type="entry name" value="AMP-binding"/>
</dbReference>
<dbReference type="AlphaFoldDB" id="A0AAV5AZB5"/>
<dbReference type="PANTHER" id="PTHR43272:SF33">
    <property type="entry name" value="AMP-BINDING DOMAIN-CONTAINING PROTEIN-RELATED"/>
    <property type="match status" value="1"/>
</dbReference>
<evidence type="ECO:0000313" key="4">
    <source>
        <dbReference type="EMBL" id="GJM50227.1"/>
    </source>
</evidence>
<dbReference type="InterPro" id="IPR042099">
    <property type="entry name" value="ANL_N_sf"/>
</dbReference>
<dbReference type="SUPFAM" id="SSF56801">
    <property type="entry name" value="Acetyl-CoA synthetase-like"/>
    <property type="match status" value="1"/>
</dbReference>
<reference evidence="4 7" key="1">
    <citation type="submission" date="2021-11" db="EMBL/GenBank/DDBJ databases">
        <title>Draft genome sequence of Capnocytophaga sp. strain KC07075 isolated from cat oral cavity.</title>
        <authorList>
            <person name="Suzuki M."/>
            <person name="Imaoka K."/>
            <person name="Kimura M."/>
            <person name="Morikawa S."/>
            <person name="Maeda K."/>
        </authorList>
    </citation>
    <scope>NUCLEOTIDE SEQUENCE</scope>
    <source>
        <strain evidence="4">KC07075</strain>
        <strain evidence="5 7">KC07079</strain>
    </source>
</reference>
<dbReference type="GO" id="GO:0004467">
    <property type="term" value="F:long-chain fatty acid-CoA ligase activity"/>
    <property type="evidence" value="ECO:0007669"/>
    <property type="project" value="TreeGrafter"/>
</dbReference>
<proteinExistence type="predicted"/>
<evidence type="ECO:0000313" key="7">
    <source>
        <dbReference type="Proteomes" id="UP001208692"/>
    </source>
</evidence>
<keyword evidence="1" id="KW-0547">Nucleotide-binding</keyword>
<keyword evidence="2" id="KW-0067">ATP-binding</keyword>
<accession>A0AAV5AZB5</accession>
<dbReference type="CDD" id="cd05907">
    <property type="entry name" value="VL_LC_FACS_like"/>
    <property type="match status" value="1"/>
</dbReference>
<dbReference type="RefSeq" id="WP_264847121.1">
    <property type="nucleotide sequence ID" value="NZ_BPMA01000041.1"/>
</dbReference>
<name>A0AAV5AZB5_9FLAO</name>
<dbReference type="Proteomes" id="UP001207736">
    <property type="component" value="Unassembled WGS sequence"/>
</dbReference>
<evidence type="ECO:0000313" key="6">
    <source>
        <dbReference type="Proteomes" id="UP001207736"/>
    </source>
</evidence>